<accession>A0ABY5L343</accession>
<feature type="compositionally biased region" description="Basic and acidic residues" evidence="1">
    <location>
        <begin position="275"/>
        <end position="286"/>
    </location>
</feature>
<dbReference type="InterPro" id="IPR047800">
    <property type="entry name" value="SWFGD_dom"/>
</dbReference>
<organism evidence="2 3">
    <name type="scientific">Sphingomonas qomolangmaensis</name>
    <dbReference type="NCBI Taxonomy" id="2918765"/>
    <lineage>
        <taxon>Bacteria</taxon>
        <taxon>Pseudomonadati</taxon>
        <taxon>Pseudomonadota</taxon>
        <taxon>Alphaproteobacteria</taxon>
        <taxon>Sphingomonadales</taxon>
        <taxon>Sphingomonadaceae</taxon>
        <taxon>Sphingomonas</taxon>
    </lineage>
</organism>
<feature type="compositionally biased region" description="Basic and acidic residues" evidence="1">
    <location>
        <begin position="316"/>
        <end position="332"/>
    </location>
</feature>
<dbReference type="Pfam" id="PF09939">
    <property type="entry name" value="DUF2171"/>
    <property type="match status" value="1"/>
</dbReference>
<keyword evidence="3" id="KW-1185">Reference proteome</keyword>
<feature type="compositionally biased region" description="Basic and acidic residues" evidence="1">
    <location>
        <begin position="293"/>
        <end position="302"/>
    </location>
</feature>
<feature type="compositionally biased region" description="Basic and acidic residues" evidence="1">
    <location>
        <begin position="87"/>
        <end position="106"/>
    </location>
</feature>
<evidence type="ECO:0000256" key="1">
    <source>
        <dbReference type="SAM" id="MobiDB-lite"/>
    </source>
</evidence>
<feature type="compositionally biased region" description="Polar residues" evidence="1">
    <location>
        <begin position="333"/>
        <end position="343"/>
    </location>
</feature>
<reference evidence="2" key="1">
    <citation type="submission" date="2022-07" db="EMBL/GenBank/DDBJ databases">
        <title>Sphingomonas sp. nov., a novel bacterium isolated from the north slope of the Mount Everest.</title>
        <authorList>
            <person name="Cui X."/>
            <person name="Liu Y."/>
        </authorList>
    </citation>
    <scope>NUCLEOTIDE SEQUENCE</scope>
    <source>
        <strain evidence="2">S5-59</strain>
    </source>
</reference>
<protein>
    <submittedName>
        <fullName evidence="2">DUF2171 domain-containing protein</fullName>
    </submittedName>
</protein>
<evidence type="ECO:0000313" key="2">
    <source>
        <dbReference type="EMBL" id="UUL81369.1"/>
    </source>
</evidence>
<name>A0ABY5L343_9SPHN</name>
<dbReference type="RefSeq" id="WP_256505036.1">
    <property type="nucleotide sequence ID" value="NZ_CP101740.1"/>
</dbReference>
<feature type="region of interest" description="Disordered" evidence="1">
    <location>
        <begin position="275"/>
        <end position="343"/>
    </location>
</feature>
<sequence length="343" mass="39675">MGYERDSRGNDRFGGYRDRDDGQRGDYPARDRDPYGNRDYYGGNRDDHRPDGRYTQQGQGQQGYGRPHYGAHRDEDRGQPGYGRSTHSADRNRFADPERGNFDRHQPHGRGFSGQPQGYDYDDRGFIDRAGDEVRSWFGDDEAERRREMDRRHDERYGADRGFGRDEHYDGWRRKQVADLDRDYDEYRRENAHKFESEFASFRTERQTQRAALSQVKEHMEVVGSDDGHVGTVDKVRGDRIILTKTDQDAGGRHHSIPSRWIESIGDKLKIRKTADEAQAQWRDEEANQAFFKDNDGERPNRASETPAQPGAADRFPNDRLSSERSPTDRAGDTSTGNPTRGY</sequence>
<dbReference type="Proteomes" id="UP001058533">
    <property type="component" value="Chromosome"/>
</dbReference>
<gene>
    <name evidence="2" type="ORF">NMP03_09045</name>
</gene>
<dbReference type="EMBL" id="CP101740">
    <property type="protein sequence ID" value="UUL81369.1"/>
    <property type="molecule type" value="Genomic_DNA"/>
</dbReference>
<dbReference type="NCBIfam" id="NF033157">
    <property type="entry name" value="SWFGD_domain"/>
    <property type="match status" value="1"/>
</dbReference>
<evidence type="ECO:0000313" key="3">
    <source>
        <dbReference type="Proteomes" id="UP001058533"/>
    </source>
</evidence>
<dbReference type="InterPro" id="IPR018684">
    <property type="entry name" value="DUF2171"/>
</dbReference>
<feature type="compositionally biased region" description="Basic and acidic residues" evidence="1">
    <location>
        <begin position="1"/>
        <end position="36"/>
    </location>
</feature>
<feature type="region of interest" description="Disordered" evidence="1">
    <location>
        <begin position="1"/>
        <end position="125"/>
    </location>
</feature>
<proteinExistence type="predicted"/>